<dbReference type="GO" id="GO:0000160">
    <property type="term" value="P:phosphorelay signal transduction system"/>
    <property type="evidence" value="ECO:0007669"/>
    <property type="project" value="UniProtKB-KW"/>
</dbReference>
<proteinExistence type="predicted"/>
<reference evidence="8 9" key="1">
    <citation type="submission" date="2018-08" db="EMBL/GenBank/DDBJ databases">
        <title>A genome reference for cultivated species of the human gut microbiota.</title>
        <authorList>
            <person name="Zou Y."/>
            <person name="Xue W."/>
            <person name="Luo G."/>
        </authorList>
    </citation>
    <scope>NUCLEOTIDE SEQUENCE [LARGE SCALE GENOMIC DNA]</scope>
    <source>
        <strain evidence="8 9">OM05-15BH</strain>
    </source>
</reference>
<dbReference type="PANTHER" id="PTHR24421:SF10">
    <property type="entry name" value="NITRATE_NITRITE SENSOR PROTEIN NARQ"/>
    <property type="match status" value="1"/>
</dbReference>
<keyword evidence="6" id="KW-0812">Transmembrane</keyword>
<sequence>MKRQGWLLGCLLFFSIGVLWAKDESDLCILQQQAAQDKSLDSYIKVCKYLYQTEEDADLLLLYADSIHQLATDSKEPEHLVEYYIWASEGHFIKGDFERGYALKRVAIALAEKSRLKFEIAHACCDMGYYCNAEARYDSARHYFRRGLKAGEGLAGAEEVCRTMLTNYASSFLFEGRTDSALVYTIRASERSAADKDTAMLIENLNQLGVIYRRKKDLENCIYNFEQALHLCELRGNHDAIAFIYGNIATAYCDWNRPKDAIPLSKKAMEYALKTGNKRRVGACYVNLGAIQIRVAEMRAEGITALLKAISILEQVNDRHLLCDAYNYLVNAYRMDGKLNLAMEYLQKLDKLAHELQTDAERFRYYQAKAALLQENKSYAEAIVYYRRVIDMLRSGYKDARDYEHYKHLSECYLSMSNSSLAYEYLTQAYALRDSVFHTEQTEQLSEYSVKYQTKEKELEIVTLKREQLEQETYMLRHRIIVGSVISLLGILLLGSLYARQRQRARIAMLANAASEKEREFLELRKATELRLTRKYIDGLESERERMATELHDDVCNNLLALEMNIRTISSEESMKLDEQLGLLSNTRDRLRTLSHELMPPVFQYATLEEMLADYVLHLSLPENVHVEYHSTGNVDWSIVPKCIGFECYRIVQEAMSNAVKYAGSACIQVELVLDNNNLSILVADDGKGFDVGRKNKGIGLRTIRQRAETIGAKVELTSAPGEGTRLKIDVLI</sequence>
<evidence type="ECO:0000256" key="5">
    <source>
        <dbReference type="ARBA" id="ARBA00023012"/>
    </source>
</evidence>
<keyword evidence="4" id="KW-0418">Kinase</keyword>
<keyword evidence="8" id="KW-0067">ATP-binding</keyword>
<dbReference type="InterPro" id="IPR003594">
    <property type="entry name" value="HATPase_dom"/>
</dbReference>
<dbReference type="RefSeq" id="WP_117725328.1">
    <property type="nucleotide sequence ID" value="NZ_QSUL01000016.1"/>
</dbReference>
<dbReference type="SUPFAM" id="SSF55874">
    <property type="entry name" value="ATPase domain of HSP90 chaperone/DNA topoisomerase II/histidine kinase"/>
    <property type="match status" value="1"/>
</dbReference>
<dbReference type="Gene3D" id="3.30.565.10">
    <property type="entry name" value="Histidine kinase-like ATPase, C-terminal domain"/>
    <property type="match status" value="1"/>
</dbReference>
<gene>
    <name evidence="8" type="ORF">DXB65_20080</name>
</gene>
<dbReference type="InterPro" id="IPR011990">
    <property type="entry name" value="TPR-like_helical_dom_sf"/>
</dbReference>
<dbReference type="AlphaFoldDB" id="A0A3E5B2P7"/>
<dbReference type="GO" id="GO:0005524">
    <property type="term" value="F:ATP binding"/>
    <property type="evidence" value="ECO:0007669"/>
    <property type="project" value="UniProtKB-KW"/>
</dbReference>
<name>A0A3E5B2P7_9BACE</name>
<evidence type="ECO:0000256" key="6">
    <source>
        <dbReference type="SAM" id="Phobius"/>
    </source>
</evidence>
<dbReference type="PROSITE" id="PS50109">
    <property type="entry name" value="HIS_KIN"/>
    <property type="match status" value="1"/>
</dbReference>
<keyword evidence="6" id="KW-1133">Transmembrane helix</keyword>
<dbReference type="EC" id="2.7.13.3" evidence="2"/>
<dbReference type="Pfam" id="PF02518">
    <property type="entry name" value="HATPase_c"/>
    <property type="match status" value="1"/>
</dbReference>
<dbReference type="InterPro" id="IPR005467">
    <property type="entry name" value="His_kinase_dom"/>
</dbReference>
<dbReference type="InterPro" id="IPR019734">
    <property type="entry name" value="TPR_rpt"/>
</dbReference>
<organism evidence="8 9">
    <name type="scientific">Bacteroides oleiciplenus</name>
    <dbReference type="NCBI Taxonomy" id="626931"/>
    <lineage>
        <taxon>Bacteria</taxon>
        <taxon>Pseudomonadati</taxon>
        <taxon>Bacteroidota</taxon>
        <taxon>Bacteroidia</taxon>
        <taxon>Bacteroidales</taxon>
        <taxon>Bacteroidaceae</taxon>
        <taxon>Bacteroides</taxon>
    </lineage>
</organism>
<feature type="transmembrane region" description="Helical" evidence="6">
    <location>
        <begin position="480"/>
        <end position="499"/>
    </location>
</feature>
<dbReference type="CDD" id="cd16917">
    <property type="entry name" value="HATPase_UhpB-NarQ-NarX-like"/>
    <property type="match status" value="1"/>
</dbReference>
<comment type="catalytic activity">
    <reaction evidence="1">
        <text>ATP + protein L-histidine = ADP + protein N-phospho-L-histidine.</text>
        <dbReference type="EC" id="2.7.13.3"/>
    </reaction>
</comment>
<keyword evidence="6" id="KW-0472">Membrane</keyword>
<keyword evidence="8" id="KW-0547">Nucleotide-binding</keyword>
<keyword evidence="3" id="KW-0808">Transferase</keyword>
<dbReference type="PANTHER" id="PTHR24421">
    <property type="entry name" value="NITRATE/NITRITE SENSOR PROTEIN NARX-RELATED"/>
    <property type="match status" value="1"/>
</dbReference>
<dbReference type="InterPro" id="IPR050482">
    <property type="entry name" value="Sensor_HK_TwoCompSys"/>
</dbReference>
<accession>A0A3E5B2P7</accession>
<evidence type="ECO:0000313" key="8">
    <source>
        <dbReference type="EMBL" id="RGN31856.1"/>
    </source>
</evidence>
<evidence type="ECO:0000256" key="4">
    <source>
        <dbReference type="ARBA" id="ARBA00022777"/>
    </source>
</evidence>
<dbReference type="GO" id="GO:0004673">
    <property type="term" value="F:protein histidine kinase activity"/>
    <property type="evidence" value="ECO:0007669"/>
    <property type="project" value="UniProtKB-EC"/>
</dbReference>
<evidence type="ECO:0000313" key="9">
    <source>
        <dbReference type="Proteomes" id="UP000260983"/>
    </source>
</evidence>
<dbReference type="SMART" id="SM00028">
    <property type="entry name" value="TPR"/>
    <property type="match status" value="6"/>
</dbReference>
<evidence type="ECO:0000256" key="3">
    <source>
        <dbReference type="ARBA" id="ARBA00022679"/>
    </source>
</evidence>
<protein>
    <recommendedName>
        <fullName evidence="2">histidine kinase</fullName>
        <ecNumber evidence="2">2.7.13.3</ecNumber>
    </recommendedName>
</protein>
<dbReference type="InterPro" id="IPR036890">
    <property type="entry name" value="HATPase_C_sf"/>
</dbReference>
<evidence type="ECO:0000256" key="1">
    <source>
        <dbReference type="ARBA" id="ARBA00000085"/>
    </source>
</evidence>
<dbReference type="Gene3D" id="1.25.40.10">
    <property type="entry name" value="Tetratricopeptide repeat domain"/>
    <property type="match status" value="2"/>
</dbReference>
<keyword evidence="5" id="KW-0902">Two-component regulatory system</keyword>
<dbReference type="EMBL" id="QSUL01000016">
    <property type="protein sequence ID" value="RGN31856.1"/>
    <property type="molecule type" value="Genomic_DNA"/>
</dbReference>
<evidence type="ECO:0000259" key="7">
    <source>
        <dbReference type="PROSITE" id="PS50109"/>
    </source>
</evidence>
<feature type="domain" description="Histidine kinase" evidence="7">
    <location>
        <begin position="650"/>
        <end position="733"/>
    </location>
</feature>
<dbReference type="Proteomes" id="UP000260983">
    <property type="component" value="Unassembled WGS sequence"/>
</dbReference>
<dbReference type="SUPFAM" id="SSF48452">
    <property type="entry name" value="TPR-like"/>
    <property type="match status" value="3"/>
</dbReference>
<dbReference type="Pfam" id="PF13424">
    <property type="entry name" value="TPR_12"/>
    <property type="match status" value="1"/>
</dbReference>
<evidence type="ECO:0000256" key="2">
    <source>
        <dbReference type="ARBA" id="ARBA00012438"/>
    </source>
</evidence>
<comment type="caution">
    <text evidence="8">The sequence shown here is derived from an EMBL/GenBank/DDBJ whole genome shotgun (WGS) entry which is preliminary data.</text>
</comment>